<gene>
    <name evidence="2" type="ORF">D9619_002213</name>
</gene>
<keyword evidence="3" id="KW-1185">Reference proteome</keyword>
<reference evidence="2 3" key="1">
    <citation type="journal article" date="2020" name="ISME J.">
        <title>Uncovering the hidden diversity of litter-decomposition mechanisms in mushroom-forming fungi.</title>
        <authorList>
            <person name="Floudas D."/>
            <person name="Bentzer J."/>
            <person name="Ahren D."/>
            <person name="Johansson T."/>
            <person name="Persson P."/>
            <person name="Tunlid A."/>
        </authorList>
    </citation>
    <scope>NUCLEOTIDE SEQUENCE [LARGE SCALE GENOMIC DNA]</scope>
    <source>
        <strain evidence="2 3">CBS 101986</strain>
    </source>
</reference>
<sequence>MSLRNRNSLLYLFLLLNVLILLLLQNDQINQNSFLQVQIYLPNQTHADTLTQHQPDTIMNPTQFPPTGPLTKWFQTRMETLLTTTPARSQQPPSITESYPVEPETQADFKSLFYTAFHPDAKITMNHQQVSQEDFIRQMEQSTMGLGPGGVQVDWRDILEIPSSDNQGQSAYGHEAGIVAGMFVATRSLKFRIRAGPAQRHSFNVFSARLHTSKSLSEVNADKEHPYLIADLVLTTHEQAAPIHMPGIHAPVQTVSMKDVEKRPLDGEGQ</sequence>
<name>A0A8H5F2B6_9AGAR</name>
<proteinExistence type="predicted"/>
<dbReference type="AlphaFoldDB" id="A0A8H5F2B6"/>
<accession>A0A8H5F2B6</accession>
<organism evidence="2 3">
    <name type="scientific">Psilocybe cf. subviscida</name>
    <dbReference type="NCBI Taxonomy" id="2480587"/>
    <lineage>
        <taxon>Eukaryota</taxon>
        <taxon>Fungi</taxon>
        <taxon>Dikarya</taxon>
        <taxon>Basidiomycota</taxon>
        <taxon>Agaricomycotina</taxon>
        <taxon>Agaricomycetes</taxon>
        <taxon>Agaricomycetidae</taxon>
        <taxon>Agaricales</taxon>
        <taxon>Agaricineae</taxon>
        <taxon>Strophariaceae</taxon>
        <taxon>Psilocybe</taxon>
    </lineage>
</organism>
<evidence type="ECO:0000256" key="1">
    <source>
        <dbReference type="SAM" id="SignalP"/>
    </source>
</evidence>
<dbReference type="EMBL" id="JAACJJ010000028">
    <property type="protein sequence ID" value="KAF5320758.1"/>
    <property type="molecule type" value="Genomic_DNA"/>
</dbReference>
<evidence type="ECO:0000313" key="2">
    <source>
        <dbReference type="EMBL" id="KAF5320758.1"/>
    </source>
</evidence>
<keyword evidence="1" id="KW-0732">Signal</keyword>
<protein>
    <submittedName>
        <fullName evidence="2">Uncharacterized protein</fullName>
    </submittedName>
</protein>
<dbReference type="OrthoDB" id="3197409at2759"/>
<feature type="signal peptide" evidence="1">
    <location>
        <begin position="1"/>
        <end position="25"/>
    </location>
</feature>
<dbReference type="Proteomes" id="UP000567179">
    <property type="component" value="Unassembled WGS sequence"/>
</dbReference>
<feature type="chain" id="PRO_5034824835" evidence="1">
    <location>
        <begin position="26"/>
        <end position="270"/>
    </location>
</feature>
<comment type="caution">
    <text evidence="2">The sequence shown here is derived from an EMBL/GenBank/DDBJ whole genome shotgun (WGS) entry which is preliminary data.</text>
</comment>
<evidence type="ECO:0000313" key="3">
    <source>
        <dbReference type="Proteomes" id="UP000567179"/>
    </source>
</evidence>